<reference evidence="1" key="1">
    <citation type="submission" date="2024-07" db="EMBL/GenBank/DDBJ databases">
        <title>Metagenome and Metagenome-Assembled Genomes of Archaea from a hot spring from the geothermal field of Los Azufres, Mexico.</title>
        <authorList>
            <person name="Marin-Paredes R."/>
            <person name="Martinez-Romero E."/>
            <person name="Servin-Garciduenas L.E."/>
        </authorList>
    </citation>
    <scope>NUCLEOTIDE SEQUENCE</scope>
</reference>
<gene>
    <name evidence="1" type="ORF">TU35_007035</name>
</gene>
<protein>
    <submittedName>
        <fullName evidence="1">DsrE family protein</fullName>
    </submittedName>
</protein>
<accession>A0ACC6V2J4</accession>
<evidence type="ECO:0000313" key="1">
    <source>
        <dbReference type="EMBL" id="MFB6490981.1"/>
    </source>
</evidence>
<sequence length="111" mass="11977">MEPVGIIVESADPLRLYAFATFVATEVALGRSVRVFVTGNAVKAFAEAKKGELPPEIDWVNILGEAREIGDVKIYVCETVVKALGVGKPGMADEVTSMFSFLKDLNNVVVF</sequence>
<proteinExistence type="predicted"/>
<dbReference type="Proteomes" id="UP000033636">
    <property type="component" value="Unassembled WGS sequence"/>
</dbReference>
<name>A0ACC6V2J4_9CREN</name>
<organism evidence="1 2">
    <name type="scientific">Thermoproteus sp. AZ2</name>
    <dbReference type="NCBI Taxonomy" id="1609232"/>
    <lineage>
        <taxon>Archaea</taxon>
        <taxon>Thermoproteota</taxon>
        <taxon>Thermoprotei</taxon>
        <taxon>Thermoproteales</taxon>
        <taxon>Thermoproteaceae</taxon>
        <taxon>Thermoproteus</taxon>
    </lineage>
</organism>
<comment type="caution">
    <text evidence="1">The sequence shown here is derived from an EMBL/GenBank/DDBJ whole genome shotgun (WGS) entry which is preliminary data.</text>
</comment>
<dbReference type="EMBL" id="JZWT02000018">
    <property type="protein sequence ID" value="MFB6490981.1"/>
    <property type="molecule type" value="Genomic_DNA"/>
</dbReference>
<evidence type="ECO:0000313" key="2">
    <source>
        <dbReference type="Proteomes" id="UP000033636"/>
    </source>
</evidence>